<dbReference type="Proteomes" id="UP000293846">
    <property type="component" value="Unassembled WGS sequence"/>
</dbReference>
<dbReference type="RefSeq" id="WP_057759779.1">
    <property type="nucleotide sequence ID" value="NZ_CP183326.1"/>
</dbReference>
<dbReference type="InterPro" id="IPR020904">
    <property type="entry name" value="Sc_DH/Rdtase_CS"/>
</dbReference>
<dbReference type="Gene3D" id="3.40.50.720">
    <property type="entry name" value="NAD(P)-binding Rossmann-like Domain"/>
    <property type="match status" value="1"/>
</dbReference>
<keyword evidence="4" id="KW-1185">Reference proteome</keyword>
<dbReference type="OrthoDB" id="286404at2"/>
<dbReference type="AlphaFoldDB" id="A0A4R1AWZ5"/>
<proteinExistence type="inferred from homology"/>
<dbReference type="STRING" id="1742358.GCA_001439605_01849"/>
<dbReference type="EMBL" id="SJTH01000023">
    <property type="protein sequence ID" value="TCJ03041.1"/>
    <property type="molecule type" value="Genomic_DNA"/>
</dbReference>
<dbReference type="PANTHER" id="PTHR24321:SF8">
    <property type="entry name" value="ESTRADIOL 17-BETA-DEHYDROGENASE 8-RELATED"/>
    <property type="match status" value="1"/>
</dbReference>
<comment type="caution">
    <text evidence="3">The sequence shown here is derived from an EMBL/GenBank/DDBJ whole genome shotgun (WGS) entry which is preliminary data.</text>
</comment>
<evidence type="ECO:0000256" key="2">
    <source>
        <dbReference type="ARBA" id="ARBA00023002"/>
    </source>
</evidence>
<evidence type="ECO:0000256" key="1">
    <source>
        <dbReference type="ARBA" id="ARBA00006484"/>
    </source>
</evidence>
<sequence length="251" mass="26575">MARLSNKVAIITGAASGQGAEEARLFASEGAKVVATDVQFELLESVVKEIKDNGGEAIAIKHNVTSADEWKVVVETAVEKFGKVDILVNNAGITGLITQTIEDVEESTWDKILEINTKGPYLGIKAVLPEMKKAGGGSIVNISSLSGINGVGNAAYNSSKGGLRLLTKNVALDYGKYNIRVNSVHPGTIETPMIEMFTSNKEVRDMTLAGIPLNVLGQPSDIAYGVLYLASDESKFVTGIELIIDGGSILH</sequence>
<organism evidence="3 4">
    <name type="scientific">Cytobacillus praedii</name>
    <dbReference type="NCBI Taxonomy" id="1742358"/>
    <lineage>
        <taxon>Bacteria</taxon>
        <taxon>Bacillati</taxon>
        <taxon>Bacillota</taxon>
        <taxon>Bacilli</taxon>
        <taxon>Bacillales</taxon>
        <taxon>Bacillaceae</taxon>
        <taxon>Cytobacillus</taxon>
    </lineage>
</organism>
<dbReference type="GO" id="GO:0016491">
    <property type="term" value="F:oxidoreductase activity"/>
    <property type="evidence" value="ECO:0007669"/>
    <property type="project" value="UniProtKB-KW"/>
</dbReference>
<dbReference type="Pfam" id="PF13561">
    <property type="entry name" value="adh_short_C2"/>
    <property type="match status" value="1"/>
</dbReference>
<dbReference type="PRINTS" id="PR00080">
    <property type="entry name" value="SDRFAMILY"/>
</dbReference>
<dbReference type="PROSITE" id="PS00061">
    <property type="entry name" value="ADH_SHORT"/>
    <property type="match status" value="1"/>
</dbReference>
<protein>
    <submittedName>
        <fullName evidence="3">SDR family oxidoreductase</fullName>
    </submittedName>
</protein>
<dbReference type="PANTHER" id="PTHR24321">
    <property type="entry name" value="DEHYDROGENASES, SHORT CHAIN"/>
    <property type="match status" value="1"/>
</dbReference>
<dbReference type="NCBIfam" id="NF005559">
    <property type="entry name" value="PRK07231.1"/>
    <property type="match status" value="1"/>
</dbReference>
<accession>A0A4R1AWZ5</accession>
<reference evidence="3 4" key="1">
    <citation type="submission" date="2019-03" db="EMBL/GenBank/DDBJ databases">
        <authorList>
            <person name="Jensen L."/>
            <person name="Storgaard J."/>
            <person name="Sulaj E."/>
            <person name="Schramm A."/>
            <person name="Marshall I.P.G."/>
        </authorList>
    </citation>
    <scope>NUCLEOTIDE SEQUENCE [LARGE SCALE GENOMIC DNA]</scope>
    <source>
        <strain evidence="3 4">2017H2G3</strain>
    </source>
</reference>
<dbReference type="PRINTS" id="PR00081">
    <property type="entry name" value="GDHRDH"/>
</dbReference>
<gene>
    <name evidence="3" type="ORF">E0Y62_16705</name>
</gene>
<comment type="similarity">
    <text evidence="1">Belongs to the short-chain dehydrogenases/reductases (SDR) family.</text>
</comment>
<dbReference type="InterPro" id="IPR036291">
    <property type="entry name" value="NAD(P)-bd_dom_sf"/>
</dbReference>
<dbReference type="FunFam" id="3.40.50.720:FF:000084">
    <property type="entry name" value="Short-chain dehydrogenase reductase"/>
    <property type="match status" value="1"/>
</dbReference>
<dbReference type="InterPro" id="IPR002347">
    <property type="entry name" value="SDR_fam"/>
</dbReference>
<name>A0A4R1AWZ5_9BACI</name>
<evidence type="ECO:0000313" key="3">
    <source>
        <dbReference type="EMBL" id="TCJ03041.1"/>
    </source>
</evidence>
<dbReference type="SUPFAM" id="SSF51735">
    <property type="entry name" value="NAD(P)-binding Rossmann-fold domains"/>
    <property type="match status" value="1"/>
</dbReference>
<dbReference type="GO" id="GO:0008206">
    <property type="term" value="P:bile acid metabolic process"/>
    <property type="evidence" value="ECO:0007669"/>
    <property type="project" value="UniProtKB-ARBA"/>
</dbReference>
<keyword evidence="2" id="KW-0560">Oxidoreductase</keyword>
<evidence type="ECO:0000313" key="4">
    <source>
        <dbReference type="Proteomes" id="UP000293846"/>
    </source>
</evidence>